<evidence type="ECO:0000313" key="4">
    <source>
        <dbReference type="EMBL" id="CAG1845407.1"/>
    </source>
</evidence>
<gene>
    <name evidence="4" type="ORF">GSMUA_152020.1</name>
</gene>
<dbReference type="GO" id="GO:0005509">
    <property type="term" value="F:calcium ion binding"/>
    <property type="evidence" value="ECO:0007669"/>
    <property type="project" value="InterPro"/>
</dbReference>
<dbReference type="EMBL" id="HG996471">
    <property type="protein sequence ID" value="CAG1845407.1"/>
    <property type="molecule type" value="Genomic_DNA"/>
</dbReference>
<name>A0A804JD46_MUSAM</name>
<evidence type="ECO:0000256" key="2">
    <source>
        <dbReference type="ARBA" id="ARBA00022837"/>
    </source>
</evidence>
<evidence type="ECO:0000256" key="1">
    <source>
        <dbReference type="ARBA" id="ARBA00022737"/>
    </source>
</evidence>
<reference evidence="4" key="1">
    <citation type="submission" date="2021-03" db="EMBL/GenBank/DDBJ databases">
        <authorList>
            <consortium name="Genoscope - CEA"/>
            <person name="William W."/>
        </authorList>
    </citation>
    <scope>NUCLEOTIDE SEQUENCE</scope>
    <source>
        <strain evidence="4">Doubled-haploid Pahang</strain>
    </source>
</reference>
<dbReference type="EnsemblPlants" id="Ma06_t05860.1">
    <property type="protein sequence ID" value="Ma06_p05860.1"/>
    <property type="gene ID" value="Ma06_g05860"/>
</dbReference>
<dbReference type="Gramene" id="Ma06_t05860.1">
    <property type="protein sequence ID" value="Ma06_p05860.1"/>
    <property type="gene ID" value="Ma06_g05860"/>
</dbReference>
<dbReference type="AlphaFoldDB" id="A0A804JD46"/>
<reference evidence="5" key="2">
    <citation type="submission" date="2021-05" db="UniProtKB">
        <authorList>
            <consortium name="EnsemblPlants"/>
        </authorList>
    </citation>
    <scope>IDENTIFICATION</scope>
    <source>
        <strain evidence="5">subsp. malaccensis</strain>
    </source>
</reference>
<accession>A0A804JD46</accession>
<dbReference type="Gene3D" id="1.10.238.10">
    <property type="entry name" value="EF-hand"/>
    <property type="match status" value="1"/>
</dbReference>
<dbReference type="InterPro" id="IPR018247">
    <property type="entry name" value="EF_Hand_1_Ca_BS"/>
</dbReference>
<dbReference type="SUPFAM" id="SSF47473">
    <property type="entry name" value="EF-hand"/>
    <property type="match status" value="1"/>
</dbReference>
<dbReference type="InParanoid" id="A0A804JD46"/>
<dbReference type="PROSITE" id="PS50222">
    <property type="entry name" value="EF_HAND_2"/>
    <property type="match status" value="2"/>
</dbReference>
<dbReference type="FunCoup" id="A0A804JD46">
    <property type="interactions" value="957"/>
</dbReference>
<feature type="domain" description="EF-hand" evidence="3">
    <location>
        <begin position="15"/>
        <end position="50"/>
    </location>
</feature>
<evidence type="ECO:0000313" key="5">
    <source>
        <dbReference type="EnsemblPlants" id="Ma06_p05860.1"/>
    </source>
</evidence>
<evidence type="ECO:0000259" key="3">
    <source>
        <dbReference type="PROSITE" id="PS50222"/>
    </source>
</evidence>
<dbReference type="Pfam" id="PF13202">
    <property type="entry name" value="EF-hand_5"/>
    <property type="match status" value="2"/>
</dbReference>
<dbReference type="Proteomes" id="UP000012960">
    <property type="component" value="Unplaced"/>
</dbReference>
<keyword evidence="2" id="KW-0106">Calcium</keyword>
<dbReference type="InterPro" id="IPR050145">
    <property type="entry name" value="Centrin_CML-like"/>
</dbReference>
<proteinExistence type="predicted"/>
<dbReference type="PROSITE" id="PS00018">
    <property type="entry name" value="EF_HAND_1"/>
    <property type="match status" value="2"/>
</dbReference>
<keyword evidence="6" id="KW-1185">Reference proteome</keyword>
<dbReference type="InterPro" id="IPR002048">
    <property type="entry name" value="EF_hand_dom"/>
</dbReference>
<dbReference type="InterPro" id="IPR011992">
    <property type="entry name" value="EF-hand-dom_pair"/>
</dbReference>
<evidence type="ECO:0000313" key="6">
    <source>
        <dbReference type="Proteomes" id="UP000012960"/>
    </source>
</evidence>
<dbReference type="OMA" id="IDKHEMP"/>
<dbReference type="SMART" id="SM00054">
    <property type="entry name" value="EFh"/>
    <property type="match status" value="2"/>
</dbReference>
<dbReference type="CDD" id="cd00051">
    <property type="entry name" value="EFh"/>
    <property type="match status" value="1"/>
</dbReference>
<sequence length="94" mass="10907">MAIRNATPRSLEGDMTVDEFKEWLKRFDTDRDGRISREELKRAIRSIRGRFSGWKSKRGIKYSDADGNGFIDEDEFDNLVDFAQKSLGLKIVSF</sequence>
<protein>
    <submittedName>
        <fullName evidence="4">(wild Malaysian banana) hypothetical protein</fullName>
    </submittedName>
</protein>
<keyword evidence="1" id="KW-0677">Repeat</keyword>
<organism evidence="5 6">
    <name type="scientific">Musa acuminata subsp. malaccensis</name>
    <name type="common">Wild banana</name>
    <name type="synonym">Musa malaccensis</name>
    <dbReference type="NCBI Taxonomy" id="214687"/>
    <lineage>
        <taxon>Eukaryota</taxon>
        <taxon>Viridiplantae</taxon>
        <taxon>Streptophyta</taxon>
        <taxon>Embryophyta</taxon>
        <taxon>Tracheophyta</taxon>
        <taxon>Spermatophyta</taxon>
        <taxon>Magnoliopsida</taxon>
        <taxon>Liliopsida</taxon>
        <taxon>Zingiberales</taxon>
        <taxon>Musaceae</taxon>
        <taxon>Musa</taxon>
    </lineage>
</organism>
<feature type="domain" description="EF-hand" evidence="3">
    <location>
        <begin position="64"/>
        <end position="86"/>
    </location>
</feature>
<dbReference type="PANTHER" id="PTHR23050">
    <property type="entry name" value="CALCIUM BINDING PROTEIN"/>
    <property type="match status" value="1"/>
</dbReference>